<keyword evidence="2" id="KW-1185">Reference proteome</keyword>
<gene>
    <name evidence="1" type="ORF">AACH28_00770</name>
</gene>
<protein>
    <submittedName>
        <fullName evidence="1">Helix-turn-helix transcriptional regulator</fullName>
    </submittedName>
</protein>
<dbReference type="EMBL" id="CP151087">
    <property type="protein sequence ID" value="WZN56081.1"/>
    <property type="molecule type" value="Genomic_DNA"/>
</dbReference>
<reference evidence="1" key="1">
    <citation type="submission" date="2024-04" db="EMBL/GenBank/DDBJ databases">
        <title>Complete genome sequence of Sphingobacterium thalpophiium BAA-1094.</title>
        <authorList>
            <person name="Adaikpoh B.I."/>
        </authorList>
    </citation>
    <scope>NUCLEOTIDE SEQUENCE</scope>
    <source>
        <strain evidence="1">BAA-1094</strain>
    </source>
</reference>
<dbReference type="Proteomes" id="UP001485301">
    <property type="component" value="Chromosome"/>
</dbReference>
<accession>A0ACD5C2P3</accession>
<sequence length="290" mass="33290">MAKRQESISVNPMDNEFVHGIAIDRILIEQADFKASNYYAQATQPHRDEGHTFHIVENGSVFIEIDFQKYQIDAPAVVYMHPNQVHRILEFSSMNVCSLAITSENLNPEYCSFLERLVPLKPLQLTRDFSAKISELFAICLNFLRAKKDVLHHLVLKDSCNTLVGFIISAFLSQAGPPAKLSRTELISKRFQQLLEISYLTNKRPNEYAKLLHISTHYLNENVKNTTGLSVSQHIQNRVILEAKRLLYHTDKSVKEIAFELGYDDYPYFSRIFTKAVGLSALAFRSKRHE</sequence>
<organism evidence="1 2">
    <name type="scientific">Sphingobacterium thalpophilum</name>
    <dbReference type="NCBI Taxonomy" id="259"/>
    <lineage>
        <taxon>Bacteria</taxon>
        <taxon>Pseudomonadati</taxon>
        <taxon>Bacteroidota</taxon>
        <taxon>Sphingobacteriia</taxon>
        <taxon>Sphingobacteriales</taxon>
        <taxon>Sphingobacteriaceae</taxon>
        <taxon>Sphingobacterium</taxon>
    </lineage>
</organism>
<proteinExistence type="predicted"/>
<name>A0ACD5C2P3_9SPHI</name>
<evidence type="ECO:0000313" key="2">
    <source>
        <dbReference type="Proteomes" id="UP001485301"/>
    </source>
</evidence>
<evidence type="ECO:0000313" key="1">
    <source>
        <dbReference type="EMBL" id="WZN56081.1"/>
    </source>
</evidence>